<dbReference type="PANTHER" id="PTHR46459:SF1">
    <property type="entry name" value="E1A-BINDING PROTEIN P400"/>
    <property type="match status" value="1"/>
</dbReference>
<dbReference type="PANTHER" id="PTHR46459">
    <property type="entry name" value="E1A-BINDING PROTEIN P400-RELATED"/>
    <property type="match status" value="1"/>
</dbReference>
<evidence type="ECO:0000256" key="1">
    <source>
        <dbReference type="SAM" id="MobiDB-lite"/>
    </source>
</evidence>
<dbReference type="AlphaFoldDB" id="A0A0G4KJW3"/>
<sequence length="286" mass="31238">MRSSPTANLLLDELPMYGAPLKVPTFDFSGPEFDPDAHWKRPALPLNKYVEGQMKLLSEGPPRKRGRYEYEEEEEDDEDRVIFGEERFKGTNVAPESADVALFNPDLKSIRDRLHASHQFRPPAEYNMPMQSFYESRHASQWTPAEDEELRDLTVFSEPCTVSAAASTTWTNVSDDGETLDSKADIEFNGLSLVTAKAVVNSTSSTVGNVTTSPSTSSVLCNPTYCQDSTLYCHYWAGVTGWDVSLGLVPGMQRSSIGECEPVTGSASLIDSAAATATATATVTAT</sequence>
<gene>
    <name evidence="2" type="ORF">BN1723_001657</name>
</gene>
<dbReference type="EMBL" id="CVQI01001113">
    <property type="protein sequence ID" value="CRK05976.1"/>
    <property type="molecule type" value="Genomic_DNA"/>
</dbReference>
<feature type="region of interest" description="Disordered" evidence="1">
    <location>
        <begin position="58"/>
        <end position="78"/>
    </location>
</feature>
<dbReference type="Proteomes" id="UP000045706">
    <property type="component" value="Unassembled WGS sequence"/>
</dbReference>
<protein>
    <submittedName>
        <fullName evidence="2">Uncharacterized protein</fullName>
    </submittedName>
</protein>
<proteinExistence type="predicted"/>
<dbReference type="GO" id="GO:0006281">
    <property type="term" value="P:DNA repair"/>
    <property type="evidence" value="ECO:0007669"/>
    <property type="project" value="TreeGrafter"/>
</dbReference>
<evidence type="ECO:0000313" key="2">
    <source>
        <dbReference type="EMBL" id="CRK05976.1"/>
    </source>
</evidence>
<evidence type="ECO:0000313" key="3">
    <source>
        <dbReference type="Proteomes" id="UP000045706"/>
    </source>
</evidence>
<name>A0A0G4KJW3_VERLO</name>
<organism evidence="2 3">
    <name type="scientific">Verticillium longisporum</name>
    <name type="common">Verticillium dahliae var. longisporum</name>
    <dbReference type="NCBI Taxonomy" id="100787"/>
    <lineage>
        <taxon>Eukaryota</taxon>
        <taxon>Fungi</taxon>
        <taxon>Dikarya</taxon>
        <taxon>Ascomycota</taxon>
        <taxon>Pezizomycotina</taxon>
        <taxon>Sordariomycetes</taxon>
        <taxon>Hypocreomycetidae</taxon>
        <taxon>Glomerellales</taxon>
        <taxon>Plectosphaerellaceae</taxon>
        <taxon>Verticillium</taxon>
    </lineage>
</organism>
<dbReference type="GO" id="GO:0003682">
    <property type="term" value="F:chromatin binding"/>
    <property type="evidence" value="ECO:0007669"/>
    <property type="project" value="TreeGrafter"/>
</dbReference>
<accession>A0A0G4KJW3</accession>
<reference evidence="3" key="1">
    <citation type="submission" date="2015-05" db="EMBL/GenBank/DDBJ databases">
        <authorList>
            <person name="Fogelqvist Johan"/>
        </authorList>
    </citation>
    <scope>NUCLEOTIDE SEQUENCE [LARGE SCALE GENOMIC DNA]</scope>
</reference>
<dbReference type="GO" id="GO:0035267">
    <property type="term" value="C:NuA4 histone acetyltransferase complex"/>
    <property type="evidence" value="ECO:0007669"/>
    <property type="project" value="TreeGrafter"/>
</dbReference>